<dbReference type="RefSeq" id="WP_159750647.1">
    <property type="nucleotide sequence ID" value="NZ_WUQX01000001.1"/>
</dbReference>
<dbReference type="AlphaFoldDB" id="A0A7X3MFN9"/>
<protein>
    <submittedName>
        <fullName evidence="1">Uncharacterized protein</fullName>
    </submittedName>
</protein>
<dbReference type="Proteomes" id="UP000460412">
    <property type="component" value="Unassembled WGS sequence"/>
</dbReference>
<gene>
    <name evidence="1" type="ORF">GN277_08280</name>
</gene>
<reference evidence="1 2" key="1">
    <citation type="submission" date="2019-12" db="EMBL/GenBank/DDBJ databases">
        <title>Sporaefaciens musculi gen. nov., sp. nov., a novel bacterium isolated from the caecum of an obese mouse.</title>
        <authorList>
            <person name="Rasmussen T.S."/>
            <person name="Streidl T."/>
            <person name="Hitch T.C.A."/>
            <person name="Wortmann E."/>
            <person name="Deptula P."/>
            <person name="Hansen M."/>
            <person name="Nielsen D.S."/>
            <person name="Clavel T."/>
            <person name="Vogensen F.K."/>
        </authorList>
    </citation>
    <scope>NUCLEOTIDE SEQUENCE [LARGE SCALE GENOMIC DNA]</scope>
    <source>
        <strain evidence="1 2">WCA-9-b2</strain>
    </source>
</reference>
<keyword evidence="2" id="KW-1185">Reference proteome</keyword>
<organism evidence="1 2">
    <name type="scientific">Sporofaciens musculi</name>
    <dbReference type="NCBI Taxonomy" id="2681861"/>
    <lineage>
        <taxon>Bacteria</taxon>
        <taxon>Bacillati</taxon>
        <taxon>Bacillota</taxon>
        <taxon>Clostridia</taxon>
        <taxon>Lachnospirales</taxon>
        <taxon>Lachnospiraceae</taxon>
        <taxon>Sporofaciens</taxon>
    </lineage>
</organism>
<sequence length="158" mass="17996">MAGSGKTVAGCRLVAPPVVKPVAGKPPNKCRFSGLFLSLTTKATEKQKENQSEQKTESRVLCAEFFNVRCQPPLSGSHLPGSPHYHTRTETLRVSLWREMHMAKQADYPAQNRKENKKVQFIVSREFAGSQTMREAFEQLIERQTCERFEEWQKRQAG</sequence>
<comment type="caution">
    <text evidence="1">The sequence shown here is derived from an EMBL/GenBank/DDBJ whole genome shotgun (WGS) entry which is preliminary data.</text>
</comment>
<accession>A0A7X3MFN9</accession>
<dbReference type="EMBL" id="WUQX01000001">
    <property type="protein sequence ID" value="MXP75377.1"/>
    <property type="molecule type" value="Genomic_DNA"/>
</dbReference>
<evidence type="ECO:0000313" key="2">
    <source>
        <dbReference type="Proteomes" id="UP000460412"/>
    </source>
</evidence>
<evidence type="ECO:0000313" key="1">
    <source>
        <dbReference type="EMBL" id="MXP75377.1"/>
    </source>
</evidence>
<name>A0A7X3MFN9_9FIRM</name>
<proteinExistence type="predicted"/>